<dbReference type="EMBL" id="JANPWB010000007">
    <property type="protein sequence ID" value="KAJ1169535.1"/>
    <property type="molecule type" value="Genomic_DNA"/>
</dbReference>
<gene>
    <name evidence="2" type="ORF">NDU88_001428</name>
</gene>
<dbReference type="AlphaFoldDB" id="A0AAV7SZI1"/>
<evidence type="ECO:0000313" key="2">
    <source>
        <dbReference type="EMBL" id="KAJ1169535.1"/>
    </source>
</evidence>
<evidence type="ECO:0000256" key="1">
    <source>
        <dbReference type="SAM" id="MobiDB-lite"/>
    </source>
</evidence>
<organism evidence="2 3">
    <name type="scientific">Pleurodeles waltl</name>
    <name type="common">Iberian ribbed newt</name>
    <dbReference type="NCBI Taxonomy" id="8319"/>
    <lineage>
        <taxon>Eukaryota</taxon>
        <taxon>Metazoa</taxon>
        <taxon>Chordata</taxon>
        <taxon>Craniata</taxon>
        <taxon>Vertebrata</taxon>
        <taxon>Euteleostomi</taxon>
        <taxon>Amphibia</taxon>
        <taxon>Batrachia</taxon>
        <taxon>Caudata</taxon>
        <taxon>Salamandroidea</taxon>
        <taxon>Salamandridae</taxon>
        <taxon>Pleurodelinae</taxon>
        <taxon>Pleurodeles</taxon>
    </lineage>
</organism>
<feature type="compositionally biased region" description="Basic residues" evidence="1">
    <location>
        <begin position="31"/>
        <end position="43"/>
    </location>
</feature>
<comment type="caution">
    <text evidence="2">The sequence shown here is derived from an EMBL/GenBank/DDBJ whole genome shotgun (WGS) entry which is preliminary data.</text>
</comment>
<keyword evidence="3" id="KW-1185">Reference proteome</keyword>
<name>A0AAV7SZI1_PLEWA</name>
<sequence length="87" mass="9865">MRKKTRRSRTGQGIKAQSAQCEEPGEEQATRGRRVSAGRALLRKRVEARRAPQERAAGEPNVRKERSALPVKHEASAFEEKTAERRK</sequence>
<feature type="region of interest" description="Disordered" evidence="1">
    <location>
        <begin position="1"/>
        <end position="87"/>
    </location>
</feature>
<reference evidence="2" key="1">
    <citation type="journal article" date="2022" name="bioRxiv">
        <title>Sequencing and chromosome-scale assembly of the giantPleurodeles waltlgenome.</title>
        <authorList>
            <person name="Brown T."/>
            <person name="Elewa A."/>
            <person name="Iarovenko S."/>
            <person name="Subramanian E."/>
            <person name="Araus A.J."/>
            <person name="Petzold A."/>
            <person name="Susuki M."/>
            <person name="Suzuki K.-i.T."/>
            <person name="Hayashi T."/>
            <person name="Toyoda A."/>
            <person name="Oliveira C."/>
            <person name="Osipova E."/>
            <person name="Leigh N.D."/>
            <person name="Simon A."/>
            <person name="Yun M.H."/>
        </authorList>
    </citation>
    <scope>NUCLEOTIDE SEQUENCE</scope>
    <source>
        <strain evidence="2">20211129_DDA</strain>
        <tissue evidence="2">Liver</tissue>
    </source>
</reference>
<protein>
    <submittedName>
        <fullName evidence="2">Uncharacterized protein</fullName>
    </submittedName>
</protein>
<proteinExistence type="predicted"/>
<evidence type="ECO:0000313" key="3">
    <source>
        <dbReference type="Proteomes" id="UP001066276"/>
    </source>
</evidence>
<feature type="compositionally biased region" description="Basic and acidic residues" evidence="1">
    <location>
        <begin position="44"/>
        <end position="87"/>
    </location>
</feature>
<accession>A0AAV7SZI1</accession>
<dbReference type="Proteomes" id="UP001066276">
    <property type="component" value="Chromosome 4_1"/>
</dbReference>